<reference evidence="1" key="1">
    <citation type="submission" date="2014-11" db="EMBL/GenBank/DDBJ databases">
        <authorList>
            <person name="Amaro Gonzalez C."/>
        </authorList>
    </citation>
    <scope>NUCLEOTIDE SEQUENCE</scope>
</reference>
<evidence type="ECO:0000313" key="1">
    <source>
        <dbReference type="EMBL" id="JAH81623.1"/>
    </source>
</evidence>
<proteinExistence type="predicted"/>
<dbReference type="EMBL" id="GBXM01026954">
    <property type="protein sequence ID" value="JAH81623.1"/>
    <property type="molecule type" value="Transcribed_RNA"/>
</dbReference>
<dbReference type="AlphaFoldDB" id="A0A0E9VWH7"/>
<protein>
    <submittedName>
        <fullName evidence="1">Uncharacterized protein</fullName>
    </submittedName>
</protein>
<sequence>MLQCSNLARLNNINFSLTHHCA</sequence>
<name>A0A0E9VWH7_ANGAN</name>
<accession>A0A0E9VWH7</accession>
<reference evidence="1" key="2">
    <citation type="journal article" date="2015" name="Fish Shellfish Immunol.">
        <title>Early steps in the European eel (Anguilla anguilla)-Vibrio vulnificus interaction in the gills: Role of the RtxA13 toxin.</title>
        <authorList>
            <person name="Callol A."/>
            <person name="Pajuelo D."/>
            <person name="Ebbesson L."/>
            <person name="Teles M."/>
            <person name="MacKenzie S."/>
            <person name="Amaro C."/>
        </authorList>
    </citation>
    <scope>NUCLEOTIDE SEQUENCE</scope>
</reference>
<organism evidence="1">
    <name type="scientific">Anguilla anguilla</name>
    <name type="common">European freshwater eel</name>
    <name type="synonym">Muraena anguilla</name>
    <dbReference type="NCBI Taxonomy" id="7936"/>
    <lineage>
        <taxon>Eukaryota</taxon>
        <taxon>Metazoa</taxon>
        <taxon>Chordata</taxon>
        <taxon>Craniata</taxon>
        <taxon>Vertebrata</taxon>
        <taxon>Euteleostomi</taxon>
        <taxon>Actinopterygii</taxon>
        <taxon>Neopterygii</taxon>
        <taxon>Teleostei</taxon>
        <taxon>Anguilliformes</taxon>
        <taxon>Anguillidae</taxon>
        <taxon>Anguilla</taxon>
    </lineage>
</organism>